<comment type="pathway">
    <text evidence="1 8">Amino-acid biosynthesis; L-arginine biosynthesis; carbamoyl phosphate from bicarbonate: step 1/1.</text>
</comment>
<evidence type="ECO:0000256" key="8">
    <source>
        <dbReference type="HAMAP-Rule" id="MF_01209"/>
    </source>
</evidence>
<evidence type="ECO:0000313" key="10">
    <source>
        <dbReference type="EMBL" id="KRK32628.1"/>
    </source>
</evidence>
<dbReference type="PRINTS" id="PR00097">
    <property type="entry name" value="ANTSNTHASEII"/>
</dbReference>
<keyword evidence="8" id="KW-0665">Pyrimidine biosynthesis</keyword>
<dbReference type="Gene3D" id="3.40.50.880">
    <property type="match status" value="1"/>
</dbReference>
<feature type="active site" description="Nucleophile" evidence="8">
    <location>
        <position position="264"/>
    </location>
</feature>
<dbReference type="STRING" id="1423726.FC07_GL002059"/>
<feature type="binding site" evidence="8">
    <location>
        <position position="265"/>
    </location>
    <ligand>
        <name>L-glutamine</name>
        <dbReference type="ChEBI" id="CHEBI:58359"/>
    </ligand>
</feature>
<dbReference type="GO" id="GO:0004359">
    <property type="term" value="F:glutaminase activity"/>
    <property type="evidence" value="ECO:0007669"/>
    <property type="project" value="RHEA"/>
</dbReference>
<dbReference type="HAMAP" id="MF_01209">
    <property type="entry name" value="CPSase_S_chain"/>
    <property type="match status" value="1"/>
</dbReference>
<dbReference type="InterPro" id="IPR050472">
    <property type="entry name" value="Anth_synth/Amidotransfase"/>
</dbReference>
<feature type="active site" evidence="8">
    <location>
        <position position="349"/>
    </location>
</feature>
<dbReference type="PRINTS" id="PR00099">
    <property type="entry name" value="CPSGATASE"/>
</dbReference>
<dbReference type="GO" id="GO:0006526">
    <property type="term" value="P:L-arginine biosynthetic process"/>
    <property type="evidence" value="ECO:0007669"/>
    <property type="project" value="UniProtKB-UniRule"/>
</dbReference>
<keyword evidence="8" id="KW-0055">Arginine biosynthesis</keyword>
<dbReference type="Pfam" id="PF00117">
    <property type="entry name" value="GATase"/>
    <property type="match status" value="1"/>
</dbReference>
<keyword evidence="6 8" id="KW-0315">Glutamine amidotransferase</keyword>
<feature type="binding site" evidence="8">
    <location>
        <position position="268"/>
    </location>
    <ligand>
        <name>L-glutamine</name>
        <dbReference type="ChEBI" id="CHEBI:58359"/>
    </ligand>
</feature>
<feature type="binding site" evidence="8">
    <location>
        <position position="309"/>
    </location>
    <ligand>
        <name>L-glutamine</name>
        <dbReference type="ChEBI" id="CHEBI:58359"/>
    </ligand>
</feature>
<evidence type="ECO:0000256" key="5">
    <source>
        <dbReference type="ARBA" id="ARBA00022840"/>
    </source>
</evidence>
<keyword evidence="11" id="KW-1185">Reference proteome</keyword>
<dbReference type="GO" id="GO:0005524">
    <property type="term" value="F:ATP binding"/>
    <property type="evidence" value="ECO:0007669"/>
    <property type="project" value="UniProtKB-UniRule"/>
</dbReference>
<dbReference type="NCBIfam" id="NF009475">
    <property type="entry name" value="PRK12838.1"/>
    <property type="match status" value="1"/>
</dbReference>
<comment type="function">
    <text evidence="8">Small subunit of the glutamine-dependent carbamoyl phosphate synthetase (CPSase). CPSase catalyzes the formation of carbamoyl phosphate from the ammonia moiety of glutamine, carbonate, and phosphate donated by ATP, constituting the first step of 2 biosynthetic pathways, one leading to arginine and/or urea and the other to pyrimidine nucleotides. The small subunit (glutamine amidotransferase) binds and cleaves glutamine to supply the large subunit with the substrate ammonia.</text>
</comment>
<dbReference type="GO" id="GO:0004088">
    <property type="term" value="F:carbamoyl-phosphate synthase (glutamine-hydrolyzing) activity"/>
    <property type="evidence" value="ECO:0007669"/>
    <property type="project" value="UniProtKB-UniRule"/>
</dbReference>
<comment type="subunit">
    <text evidence="8">Composed of two chains; the small (or glutamine) chain promotes the hydrolysis of glutamine to ammonia, which is used by the large (or ammonia) chain to synthesize carbamoyl phosphate. Tetramer of heterodimers (alpha,beta)4.</text>
</comment>
<evidence type="ECO:0000256" key="4">
    <source>
        <dbReference type="ARBA" id="ARBA00022741"/>
    </source>
</evidence>
<gene>
    <name evidence="8" type="primary">carA</name>
    <name evidence="10" type="ORF">FC07_GL002059</name>
</gene>
<comment type="similarity">
    <text evidence="2 8">Belongs to the CarA family.</text>
</comment>
<proteinExistence type="inferred from homology"/>
<dbReference type="InterPro" id="IPR017926">
    <property type="entry name" value="GATASE"/>
</dbReference>
<evidence type="ECO:0000256" key="1">
    <source>
        <dbReference type="ARBA" id="ARBA00005077"/>
    </source>
</evidence>
<dbReference type="InterPro" id="IPR029062">
    <property type="entry name" value="Class_I_gatase-like"/>
</dbReference>
<dbReference type="CDD" id="cd01744">
    <property type="entry name" value="GATase1_CPSase"/>
    <property type="match status" value="1"/>
</dbReference>
<dbReference type="UniPathway" id="UPA00070">
    <property type="reaction ID" value="UER00115"/>
</dbReference>
<dbReference type="SUPFAM" id="SSF52317">
    <property type="entry name" value="Class I glutamine amidotransferase-like"/>
    <property type="match status" value="1"/>
</dbReference>
<evidence type="ECO:0000256" key="6">
    <source>
        <dbReference type="ARBA" id="ARBA00022962"/>
    </source>
</evidence>
<dbReference type="InterPro" id="IPR006274">
    <property type="entry name" value="CarbamoylP_synth_ssu"/>
</dbReference>
<dbReference type="PANTHER" id="PTHR43418">
    <property type="entry name" value="MULTIFUNCTIONAL TRYPTOPHAN BIOSYNTHESIS PROTEIN-RELATED"/>
    <property type="match status" value="1"/>
</dbReference>
<keyword evidence="4 8" id="KW-0547">Nucleotide-binding</keyword>
<evidence type="ECO:0000256" key="2">
    <source>
        <dbReference type="ARBA" id="ARBA00007800"/>
    </source>
</evidence>
<reference evidence="10 11" key="1">
    <citation type="journal article" date="2015" name="Genome Announc.">
        <title>Expanding the biotechnology potential of lactobacilli through comparative genomics of 213 strains and associated genera.</title>
        <authorList>
            <person name="Sun Z."/>
            <person name="Harris H.M."/>
            <person name="McCann A."/>
            <person name="Guo C."/>
            <person name="Argimon S."/>
            <person name="Zhang W."/>
            <person name="Yang X."/>
            <person name="Jeffery I.B."/>
            <person name="Cooney J.C."/>
            <person name="Kagawa T.F."/>
            <person name="Liu W."/>
            <person name="Song Y."/>
            <person name="Salvetti E."/>
            <person name="Wrobel A."/>
            <person name="Rasinkangas P."/>
            <person name="Parkhill J."/>
            <person name="Rea M.C."/>
            <person name="O'Sullivan O."/>
            <person name="Ritari J."/>
            <person name="Douillard F.P."/>
            <person name="Paul Ross R."/>
            <person name="Yang R."/>
            <person name="Briner A.E."/>
            <person name="Felis G.E."/>
            <person name="de Vos W.M."/>
            <person name="Barrangou R."/>
            <person name="Klaenhammer T.R."/>
            <person name="Caufield P.W."/>
            <person name="Cui Y."/>
            <person name="Zhang H."/>
            <person name="O'Toole P.W."/>
        </authorList>
    </citation>
    <scope>NUCLEOTIDE SEQUENCE [LARGE SCALE GENOMIC DNA]</scope>
    <source>
        <strain evidence="10 11">DSM 20003</strain>
    </source>
</reference>
<feature type="binding site" evidence="8">
    <location>
        <position position="237"/>
    </location>
    <ligand>
        <name>L-glutamine</name>
        <dbReference type="ChEBI" id="CHEBI:58359"/>
    </ligand>
</feature>
<protein>
    <recommendedName>
        <fullName evidence="8">Carbamoyl phosphate synthase small chain</fullName>
        <ecNumber evidence="8">6.3.5.5</ecNumber>
    </recommendedName>
    <alternativeName>
        <fullName evidence="8">Carbamoyl phosphate synthetase glutamine chain</fullName>
    </alternativeName>
</protein>
<dbReference type="PRINTS" id="PR00096">
    <property type="entry name" value="GATASE"/>
</dbReference>
<evidence type="ECO:0000259" key="9">
    <source>
        <dbReference type="SMART" id="SM01097"/>
    </source>
</evidence>
<dbReference type="InterPro" id="IPR035686">
    <property type="entry name" value="CPSase_GATase1"/>
</dbReference>
<keyword evidence="8" id="KW-0028">Amino-acid biosynthesis</keyword>
<feature type="binding site" evidence="8">
    <location>
        <position position="306"/>
    </location>
    <ligand>
        <name>L-glutamine</name>
        <dbReference type="ChEBI" id="CHEBI:58359"/>
    </ligand>
</feature>
<feature type="binding site" evidence="8">
    <location>
        <position position="64"/>
    </location>
    <ligand>
        <name>L-glutamine</name>
        <dbReference type="ChEBI" id="CHEBI:58359"/>
    </ligand>
</feature>
<dbReference type="EMBL" id="AZDA01000140">
    <property type="protein sequence ID" value="KRK32628.1"/>
    <property type="molecule type" value="Genomic_DNA"/>
</dbReference>
<comment type="caution">
    <text evidence="8">Lacks conserved residue(s) required for the propagation of feature annotation.</text>
</comment>
<keyword evidence="5 8" id="KW-0067">ATP-binding</keyword>
<dbReference type="AlphaFoldDB" id="A0A0R1GLQ9"/>
<dbReference type="InterPro" id="IPR036480">
    <property type="entry name" value="CarbP_synth_ssu_N_sf"/>
</dbReference>
<comment type="catalytic activity">
    <reaction evidence="7 8">
        <text>hydrogencarbonate + L-glutamine + 2 ATP + H2O = carbamoyl phosphate + L-glutamate + 2 ADP + phosphate + 2 H(+)</text>
        <dbReference type="Rhea" id="RHEA:18633"/>
        <dbReference type="ChEBI" id="CHEBI:15377"/>
        <dbReference type="ChEBI" id="CHEBI:15378"/>
        <dbReference type="ChEBI" id="CHEBI:17544"/>
        <dbReference type="ChEBI" id="CHEBI:29985"/>
        <dbReference type="ChEBI" id="CHEBI:30616"/>
        <dbReference type="ChEBI" id="CHEBI:43474"/>
        <dbReference type="ChEBI" id="CHEBI:58228"/>
        <dbReference type="ChEBI" id="CHEBI:58359"/>
        <dbReference type="ChEBI" id="CHEBI:456216"/>
        <dbReference type="EC" id="6.3.5.5"/>
    </reaction>
</comment>
<comment type="caution">
    <text evidence="10">The sequence shown here is derived from an EMBL/GenBank/DDBJ whole genome shotgun (WGS) entry which is preliminary data.</text>
</comment>
<organism evidence="10 11">
    <name type="scientific">Loigolactobacillus bifermentans DSM 20003</name>
    <dbReference type="NCBI Taxonomy" id="1423726"/>
    <lineage>
        <taxon>Bacteria</taxon>
        <taxon>Bacillati</taxon>
        <taxon>Bacillota</taxon>
        <taxon>Bacilli</taxon>
        <taxon>Lactobacillales</taxon>
        <taxon>Lactobacillaceae</taxon>
        <taxon>Loigolactobacillus</taxon>
    </lineage>
</organism>
<dbReference type="SMART" id="SM01097">
    <property type="entry name" value="CPSase_sm_chain"/>
    <property type="match status" value="1"/>
</dbReference>
<feature type="binding site" evidence="8">
    <location>
        <position position="308"/>
    </location>
    <ligand>
        <name>L-glutamine</name>
        <dbReference type="ChEBI" id="CHEBI:58359"/>
    </ligand>
</feature>
<comment type="catalytic activity">
    <reaction evidence="8">
        <text>L-glutamine + H2O = L-glutamate + NH4(+)</text>
        <dbReference type="Rhea" id="RHEA:15889"/>
        <dbReference type="ChEBI" id="CHEBI:15377"/>
        <dbReference type="ChEBI" id="CHEBI:28938"/>
        <dbReference type="ChEBI" id="CHEBI:29985"/>
        <dbReference type="ChEBI" id="CHEBI:58359"/>
    </reaction>
</comment>
<dbReference type="EC" id="6.3.5.5" evidence="8"/>
<feature type="region of interest" description="CPSase" evidence="8">
    <location>
        <begin position="1"/>
        <end position="188"/>
    </location>
</feature>
<evidence type="ECO:0000256" key="3">
    <source>
        <dbReference type="ARBA" id="ARBA00022598"/>
    </source>
</evidence>
<dbReference type="GO" id="GO:0006207">
    <property type="term" value="P:'de novo' pyrimidine nucleobase biosynthetic process"/>
    <property type="evidence" value="ECO:0007669"/>
    <property type="project" value="InterPro"/>
</dbReference>
<dbReference type="PROSITE" id="PS51273">
    <property type="entry name" value="GATASE_TYPE_1"/>
    <property type="match status" value="1"/>
</dbReference>
<dbReference type="Gene3D" id="3.50.30.20">
    <property type="entry name" value="Carbamoyl-phosphate synthase small subunit, N-terminal domain"/>
    <property type="match status" value="1"/>
</dbReference>
<evidence type="ECO:0000313" key="11">
    <source>
        <dbReference type="Proteomes" id="UP000051461"/>
    </source>
</evidence>
<feature type="active site" evidence="8">
    <location>
        <position position="351"/>
    </location>
</feature>
<dbReference type="Proteomes" id="UP000051461">
    <property type="component" value="Unassembled WGS sequence"/>
</dbReference>
<dbReference type="PATRIC" id="fig|1423726.3.peg.2135"/>
<dbReference type="GO" id="GO:0006541">
    <property type="term" value="P:glutamine metabolic process"/>
    <property type="evidence" value="ECO:0007669"/>
    <property type="project" value="InterPro"/>
</dbReference>
<dbReference type="InterPro" id="IPR002474">
    <property type="entry name" value="CarbamoylP_synth_ssu_N"/>
</dbReference>
<accession>A0A0R1GLQ9</accession>
<dbReference type="UniPathway" id="UPA00068">
    <property type="reaction ID" value="UER00171"/>
</dbReference>
<dbReference type="Pfam" id="PF00988">
    <property type="entry name" value="CPSase_sm_chain"/>
    <property type="match status" value="1"/>
</dbReference>
<dbReference type="PANTHER" id="PTHR43418:SF7">
    <property type="entry name" value="CARBAMOYL-PHOSPHATE SYNTHASE SMALL CHAIN"/>
    <property type="match status" value="1"/>
</dbReference>
<dbReference type="GO" id="GO:0044205">
    <property type="term" value="P:'de novo' UMP biosynthetic process"/>
    <property type="evidence" value="ECO:0007669"/>
    <property type="project" value="UniProtKB-UniRule"/>
</dbReference>
<dbReference type="SUPFAM" id="SSF52021">
    <property type="entry name" value="Carbamoyl phosphate synthetase, small subunit N-terminal domain"/>
    <property type="match status" value="1"/>
</dbReference>
<keyword evidence="3 8" id="KW-0436">Ligase</keyword>
<name>A0A0R1GLQ9_9LACO</name>
<dbReference type="NCBIfam" id="TIGR01368">
    <property type="entry name" value="CPSaseIIsmall"/>
    <property type="match status" value="1"/>
</dbReference>
<comment type="pathway">
    <text evidence="8">Pyrimidine metabolism; UMP biosynthesis via de novo pathway; (S)-dihydroorotate from bicarbonate: step 1/3.</text>
</comment>
<evidence type="ECO:0000256" key="7">
    <source>
        <dbReference type="ARBA" id="ARBA00048816"/>
    </source>
</evidence>
<feature type="domain" description="Carbamoyl-phosphate synthase small subunit N-terminal" evidence="9">
    <location>
        <begin position="19"/>
        <end position="150"/>
    </location>
</feature>
<sequence length="378" mass="41363">MRFTSNNQTEYLRKDMNSMQKYLTLADGTTFTGVAFGATHALAAGEVVFNTGMTGYQEAITDPSYTNQLLTFTYPLIGTYGINLHQNQAPKASCQAVIIRHLDAEITHHDYQQSLNDFLAAEQIPGISGIDTRALTKHIRVNGTMQAILSNEPVAATDFASLYKVLAKQLDKQPCLEQESFHPLHADYHVVLLDFGIKHAIIQQLLKQNCSVTVLPYQTDFETIAALNPDGIFVSNGPDDPTAYPNSLPLLQQLEHHYPVAGICLGHQLLALANGAKTYALPFGHRGQNHPVKLLASGHTIMTSQNHGYAVDAASVAQTDLKITAVEGNDNTVEGLAHKALPVISVQYHPEANPGPLDGQIFFQEFKQLMAKEVLQHA</sequence>